<dbReference type="GO" id="GO:0047444">
    <property type="term" value="F:N-acylneuraminate-9-phosphate synthase activity"/>
    <property type="evidence" value="ECO:0007669"/>
    <property type="project" value="TreeGrafter"/>
</dbReference>
<dbReference type="EC" id="2.5.1.56" evidence="2"/>
<dbReference type="PANTHER" id="PTHR42966">
    <property type="entry name" value="N-ACETYLNEURAMINATE SYNTHASE"/>
    <property type="match status" value="1"/>
</dbReference>
<evidence type="ECO:0000313" key="2">
    <source>
        <dbReference type="EMBL" id="TDF93491.1"/>
    </source>
</evidence>
<dbReference type="GO" id="GO:0016051">
    <property type="term" value="P:carbohydrate biosynthetic process"/>
    <property type="evidence" value="ECO:0007669"/>
    <property type="project" value="InterPro"/>
</dbReference>
<keyword evidence="3" id="KW-1185">Reference proteome</keyword>
<dbReference type="InterPro" id="IPR013785">
    <property type="entry name" value="Aldolase_TIM"/>
</dbReference>
<dbReference type="InterPro" id="IPR051690">
    <property type="entry name" value="PseI-like"/>
</dbReference>
<dbReference type="InterPro" id="IPR013132">
    <property type="entry name" value="PseI/NeuA/B-like_N"/>
</dbReference>
<dbReference type="InterPro" id="IPR036732">
    <property type="entry name" value="AFP_Neu5c_C_sf"/>
</dbReference>
<comment type="caution">
    <text evidence="2">The sequence shown here is derived from an EMBL/GenBank/DDBJ whole genome shotgun (WGS) entry which is preliminary data.</text>
</comment>
<dbReference type="EMBL" id="SMRT01000016">
    <property type="protein sequence ID" value="TDF93491.1"/>
    <property type="molecule type" value="Genomic_DNA"/>
</dbReference>
<dbReference type="Pfam" id="PF03102">
    <property type="entry name" value="NeuB"/>
    <property type="match status" value="1"/>
</dbReference>
<dbReference type="CDD" id="cd11615">
    <property type="entry name" value="SAF_NeuB_like"/>
    <property type="match status" value="1"/>
</dbReference>
<dbReference type="SUPFAM" id="SSF51569">
    <property type="entry name" value="Aldolase"/>
    <property type="match status" value="1"/>
</dbReference>
<keyword evidence="2" id="KW-0808">Transferase</keyword>
<dbReference type="GO" id="GO:0050462">
    <property type="term" value="F:N-acetylneuraminate synthase activity"/>
    <property type="evidence" value="ECO:0007669"/>
    <property type="project" value="UniProtKB-EC"/>
</dbReference>
<dbReference type="AlphaFoldDB" id="A0A4R5KDW0"/>
<dbReference type="Gene3D" id="3.90.1210.10">
    <property type="entry name" value="Antifreeze-like/N-acetylneuraminic acid synthase C-terminal domain"/>
    <property type="match status" value="1"/>
</dbReference>
<sequence length="358" mass="38894">MKHTYIIAEAGVNHNGSIQMAKQLIDAAAEAGADAVKFQTFKADHLVTQDAPKAQYQQTTTHRTETQYEMLKKLELSEQDHIELLNYCKQRGINFLSTPFDLESIDLLTQTLQLTQLKISSGEITNAPLLLKAARSGASLIVSTGMSTLEDIEAALGVLAFGYTAPTTESPSNEAFQKALASKGGKQVLMEKVTLLHCTTEYPAPFYDVNLLAMDTLREAFGLKAGFSDHTAGITAPIAAVARGANVIEKHFTLDRNLPGPDHKASLEPKELILMITSIRQVESLLGSPSKTPAPSEQKNLAIARKSIVAARAIKRGELFTESNLAVKRPGGGLSPMCYWDIVGKRAEKDYAPDEQVL</sequence>
<organism evidence="2 3">
    <name type="scientific">Paenibacillus piri</name>
    <dbReference type="NCBI Taxonomy" id="2547395"/>
    <lineage>
        <taxon>Bacteria</taxon>
        <taxon>Bacillati</taxon>
        <taxon>Bacillota</taxon>
        <taxon>Bacilli</taxon>
        <taxon>Bacillales</taxon>
        <taxon>Paenibacillaceae</taxon>
        <taxon>Paenibacillus</taxon>
    </lineage>
</organism>
<evidence type="ECO:0000259" key="1">
    <source>
        <dbReference type="PROSITE" id="PS50844"/>
    </source>
</evidence>
<dbReference type="PROSITE" id="PS50844">
    <property type="entry name" value="AFP_LIKE"/>
    <property type="match status" value="1"/>
</dbReference>
<reference evidence="2 3" key="1">
    <citation type="submission" date="2019-03" db="EMBL/GenBank/DDBJ databases">
        <title>This is whole genome sequence of Paenibacillus sp MS74 strain.</title>
        <authorList>
            <person name="Trinh H.N."/>
        </authorList>
    </citation>
    <scope>NUCLEOTIDE SEQUENCE [LARGE SCALE GENOMIC DNA]</scope>
    <source>
        <strain evidence="2 3">MS74</strain>
    </source>
</reference>
<dbReference type="NCBIfam" id="TIGR03569">
    <property type="entry name" value="NeuB_NnaB"/>
    <property type="match status" value="1"/>
</dbReference>
<dbReference type="Gene3D" id="3.20.20.70">
    <property type="entry name" value="Aldolase class I"/>
    <property type="match status" value="1"/>
</dbReference>
<name>A0A4R5KDW0_9BACL</name>
<dbReference type="InterPro" id="IPR013974">
    <property type="entry name" value="SAF"/>
</dbReference>
<dbReference type="Pfam" id="PF08666">
    <property type="entry name" value="SAF"/>
    <property type="match status" value="1"/>
</dbReference>
<accession>A0A4R5KDW0</accession>
<evidence type="ECO:0000313" key="3">
    <source>
        <dbReference type="Proteomes" id="UP000295636"/>
    </source>
</evidence>
<dbReference type="Proteomes" id="UP000295636">
    <property type="component" value="Unassembled WGS sequence"/>
</dbReference>
<protein>
    <submittedName>
        <fullName evidence="2">N-acetylneuraminate synthase</fullName>
        <ecNumber evidence="2">2.5.1.56</ecNumber>
    </submittedName>
</protein>
<dbReference type="InterPro" id="IPR020007">
    <property type="entry name" value="NeuB/NeuA"/>
</dbReference>
<dbReference type="SUPFAM" id="SSF51269">
    <property type="entry name" value="AFP III-like domain"/>
    <property type="match status" value="1"/>
</dbReference>
<dbReference type="InterPro" id="IPR057736">
    <property type="entry name" value="SAF_PseI/NeuA/NeuB"/>
</dbReference>
<feature type="domain" description="AFP-like" evidence="1">
    <location>
        <begin position="307"/>
        <end position="358"/>
    </location>
</feature>
<dbReference type="InterPro" id="IPR006190">
    <property type="entry name" value="SAF_AFP_Neu5Ac"/>
</dbReference>
<gene>
    <name evidence="2" type="primary">neuB</name>
    <name evidence="2" type="ORF">E1757_26525</name>
</gene>
<dbReference type="PANTHER" id="PTHR42966:SF1">
    <property type="entry name" value="SIALIC ACID SYNTHASE"/>
    <property type="match status" value="1"/>
</dbReference>
<dbReference type="OrthoDB" id="9814210at2"/>
<dbReference type="RefSeq" id="WP_133233895.1">
    <property type="nucleotide sequence ID" value="NZ_SMRT01000016.1"/>
</dbReference>
<proteinExistence type="predicted"/>